<reference evidence="2" key="2">
    <citation type="submission" date="2023-08" db="EMBL/GenBank/DDBJ databases">
        <authorList>
            <person name="Luo J."/>
        </authorList>
    </citation>
    <scope>NUCLEOTIDE SEQUENCE</scope>
    <source>
        <strain evidence="2">DSM 25064</strain>
    </source>
</reference>
<proteinExistence type="predicted"/>
<protein>
    <recommendedName>
        <fullName evidence="4">DUF2970 domain-containing protein</fullName>
    </recommendedName>
</protein>
<keyword evidence="1" id="KW-0812">Transmembrane</keyword>
<keyword evidence="1" id="KW-0472">Membrane</keyword>
<evidence type="ECO:0000256" key="1">
    <source>
        <dbReference type="SAM" id="Phobius"/>
    </source>
</evidence>
<comment type="caution">
    <text evidence="2">The sequence shown here is derived from an EMBL/GenBank/DDBJ whole genome shotgun (WGS) entry which is preliminary data.</text>
</comment>
<evidence type="ECO:0000313" key="2">
    <source>
        <dbReference type="EMBL" id="MDP1520252.1"/>
    </source>
</evidence>
<sequence>MVEKPEPEKLDYDAHPVFKTVPEETNNKNLGFFEIIAQAFCLVFQLQRGKGLKRATDLLESNPKSVIAAGILSMIIFFLICFTASQLAIKYLTN</sequence>
<organism evidence="2 3">
    <name type="scientific">Porticoccus litoralis</name>
    <dbReference type="NCBI Taxonomy" id="434086"/>
    <lineage>
        <taxon>Bacteria</taxon>
        <taxon>Pseudomonadati</taxon>
        <taxon>Pseudomonadota</taxon>
        <taxon>Gammaproteobacteria</taxon>
        <taxon>Cellvibrionales</taxon>
        <taxon>Porticoccaceae</taxon>
        <taxon>Porticoccus</taxon>
    </lineage>
</organism>
<evidence type="ECO:0000313" key="3">
    <source>
        <dbReference type="Proteomes" id="UP001178354"/>
    </source>
</evidence>
<dbReference type="Proteomes" id="UP001178354">
    <property type="component" value="Unassembled WGS sequence"/>
</dbReference>
<dbReference type="RefSeq" id="WP_305169818.1">
    <property type="nucleotide sequence ID" value="NZ_JAUUUU010000002.1"/>
</dbReference>
<keyword evidence="3" id="KW-1185">Reference proteome</keyword>
<evidence type="ECO:0008006" key="4">
    <source>
        <dbReference type="Google" id="ProtNLM"/>
    </source>
</evidence>
<reference evidence="2" key="1">
    <citation type="journal article" date="2010" name="Int. J. Syst. Evol. Microbiol.">
        <title>Porticoccus litoralis gen. nov., sp. nov., a gammaproteobacterium isolated from the Yellow Sea.</title>
        <authorList>
            <person name="Oh H.M."/>
            <person name="Kim H."/>
            <person name="Kim K.M."/>
            <person name="Min G.S."/>
            <person name="Cho J.C."/>
        </authorList>
    </citation>
    <scope>NUCLEOTIDE SEQUENCE</scope>
    <source>
        <strain evidence="2">DSM 25064</strain>
    </source>
</reference>
<feature type="transmembrane region" description="Helical" evidence="1">
    <location>
        <begin position="66"/>
        <end position="89"/>
    </location>
</feature>
<gene>
    <name evidence="2" type="ORF">Q8A57_04645</name>
</gene>
<keyword evidence="1" id="KW-1133">Transmembrane helix</keyword>
<accession>A0AAW8B2W6</accession>
<dbReference type="EMBL" id="JAUUUU010000002">
    <property type="protein sequence ID" value="MDP1520252.1"/>
    <property type="molecule type" value="Genomic_DNA"/>
</dbReference>
<name>A0AAW8B2W6_9GAMM</name>
<dbReference type="AlphaFoldDB" id="A0AAW8B2W6"/>